<dbReference type="PATRIC" id="fig|1292037.4.peg.3336"/>
<sequence>MRVVRTVVLVVLVVDLVACGQPVVEVTGTAVPVPVRTGTPPGELLGDTPVAPVVVKL</sequence>
<proteinExistence type="predicted"/>
<keyword evidence="2" id="KW-1185">Reference proteome</keyword>
<evidence type="ECO:0000313" key="1">
    <source>
        <dbReference type="EMBL" id="EOD67260.1"/>
    </source>
</evidence>
<accession>R1HUL3</accession>
<protein>
    <submittedName>
        <fullName evidence="1">Uncharacterized protein</fullName>
    </submittedName>
</protein>
<comment type="caution">
    <text evidence="1">The sequence shown here is derived from an EMBL/GenBank/DDBJ whole genome shotgun (WGS) entry which is preliminary data.</text>
</comment>
<dbReference type="Proteomes" id="UP000014139">
    <property type="component" value="Unassembled WGS sequence"/>
</dbReference>
<reference evidence="1 2" key="1">
    <citation type="submission" date="2013-02" db="EMBL/GenBank/DDBJ databases">
        <title>Draft genome sequence of Amycolatopsis vancoresmycina strain DSM 44592T.</title>
        <authorList>
            <person name="Kumar S."/>
            <person name="Kaur N."/>
            <person name="Kaur C."/>
            <person name="Raghava G.P.S."/>
            <person name="Mayilraj S."/>
        </authorList>
    </citation>
    <scope>NUCLEOTIDE SEQUENCE [LARGE SCALE GENOMIC DNA]</scope>
    <source>
        <strain evidence="1 2">DSM 44592</strain>
    </source>
</reference>
<dbReference type="EMBL" id="AOUO01000228">
    <property type="protein sequence ID" value="EOD67260.1"/>
    <property type="molecule type" value="Genomic_DNA"/>
</dbReference>
<name>R1HUL3_9PSEU</name>
<evidence type="ECO:0000313" key="2">
    <source>
        <dbReference type="Proteomes" id="UP000014139"/>
    </source>
</evidence>
<organism evidence="1 2">
    <name type="scientific">Amycolatopsis vancoresmycina DSM 44592</name>
    <dbReference type="NCBI Taxonomy" id="1292037"/>
    <lineage>
        <taxon>Bacteria</taxon>
        <taxon>Bacillati</taxon>
        <taxon>Actinomycetota</taxon>
        <taxon>Actinomycetes</taxon>
        <taxon>Pseudonocardiales</taxon>
        <taxon>Pseudonocardiaceae</taxon>
        <taxon>Amycolatopsis</taxon>
    </lineage>
</organism>
<gene>
    <name evidence="1" type="ORF">H480_17455</name>
</gene>
<dbReference type="AlphaFoldDB" id="R1HUL3"/>